<proteinExistence type="predicted"/>
<organism evidence="1 2">
    <name type="scientific">Luteibacter rhizovicinus</name>
    <dbReference type="NCBI Taxonomy" id="242606"/>
    <lineage>
        <taxon>Bacteria</taxon>
        <taxon>Pseudomonadati</taxon>
        <taxon>Pseudomonadota</taxon>
        <taxon>Gammaproteobacteria</taxon>
        <taxon>Lysobacterales</taxon>
        <taxon>Rhodanobacteraceae</taxon>
        <taxon>Luteibacter</taxon>
    </lineage>
</organism>
<sequence>MPVALLHPTGTPKSAAIAPADRFRTAQAWNVLRAAARIEPDHDAVLAWYRDDPIVSLDRRTAEALVAEGRHDEVLTFLDEVHGLGDGAEMRWSAF</sequence>
<dbReference type="Proteomes" id="UP000295645">
    <property type="component" value="Unassembled WGS sequence"/>
</dbReference>
<dbReference type="EMBL" id="SMCS01000002">
    <property type="protein sequence ID" value="TCV95924.1"/>
    <property type="molecule type" value="Genomic_DNA"/>
</dbReference>
<dbReference type="AlphaFoldDB" id="A0A4R3YWU8"/>
<evidence type="ECO:0008006" key="3">
    <source>
        <dbReference type="Google" id="ProtNLM"/>
    </source>
</evidence>
<reference evidence="1 2" key="1">
    <citation type="submission" date="2019-03" db="EMBL/GenBank/DDBJ databases">
        <title>Above-ground endophytic microbial communities from plants in different locations in the United States.</title>
        <authorList>
            <person name="Frank C."/>
        </authorList>
    </citation>
    <scope>NUCLEOTIDE SEQUENCE [LARGE SCALE GENOMIC DNA]</scope>
    <source>
        <strain evidence="1 2">LP_13_YM</strain>
    </source>
</reference>
<protein>
    <recommendedName>
        <fullName evidence="3">DUF2384 domain-containing protein</fullName>
    </recommendedName>
</protein>
<gene>
    <name evidence="1" type="ORF">EC912_102269</name>
</gene>
<evidence type="ECO:0000313" key="1">
    <source>
        <dbReference type="EMBL" id="TCV95924.1"/>
    </source>
</evidence>
<dbReference type="RefSeq" id="WP_132142152.1">
    <property type="nucleotide sequence ID" value="NZ_SMCS01000002.1"/>
</dbReference>
<name>A0A4R3YWU8_9GAMM</name>
<accession>A0A4R3YWU8</accession>
<dbReference type="OrthoDB" id="5959778at2"/>
<comment type="caution">
    <text evidence="1">The sequence shown here is derived from an EMBL/GenBank/DDBJ whole genome shotgun (WGS) entry which is preliminary data.</text>
</comment>
<evidence type="ECO:0000313" key="2">
    <source>
        <dbReference type="Proteomes" id="UP000295645"/>
    </source>
</evidence>
<keyword evidence="2" id="KW-1185">Reference proteome</keyword>